<evidence type="ECO:0000256" key="7">
    <source>
        <dbReference type="ARBA" id="ARBA00023098"/>
    </source>
</evidence>
<evidence type="ECO:0000256" key="12">
    <source>
        <dbReference type="ARBA" id="ARBA00049645"/>
    </source>
</evidence>
<keyword evidence="9" id="KW-0753">Steroid metabolism</keyword>
<dbReference type="InterPro" id="IPR052542">
    <property type="entry name" value="Cholesterol_Oxidase"/>
</dbReference>
<evidence type="ECO:0000256" key="2">
    <source>
        <dbReference type="ARBA" id="ARBA00010790"/>
    </source>
</evidence>
<feature type="domain" description="Glucose-methanol-choline oxidoreductase C-terminal" evidence="16">
    <location>
        <begin position="499"/>
        <end position="557"/>
    </location>
</feature>
<reference evidence="18" key="1">
    <citation type="submission" date="2023-07" db="EMBL/GenBank/DDBJ databases">
        <title>Characterization of two Paracoccaceae strains isolated from Phycosphere and proposal of Xinfangfangia lacusdiani sp. nov.</title>
        <authorList>
            <person name="Deng Y."/>
            <person name="Zhang Y.Q."/>
        </authorList>
    </citation>
    <scope>NUCLEOTIDE SEQUENCE [LARGE SCALE GENOMIC DNA]</scope>
    <source>
        <strain evidence="18">CPCC 101403</strain>
    </source>
</reference>
<evidence type="ECO:0000256" key="5">
    <source>
        <dbReference type="ARBA" id="ARBA00022827"/>
    </source>
</evidence>
<dbReference type="Pfam" id="PF13450">
    <property type="entry name" value="NAD_binding_8"/>
    <property type="match status" value="1"/>
</dbReference>
<dbReference type="PANTHER" id="PTHR47470">
    <property type="entry name" value="CHOLESTEROL OXIDASE"/>
    <property type="match status" value="1"/>
</dbReference>
<evidence type="ECO:0000259" key="16">
    <source>
        <dbReference type="Pfam" id="PF05199"/>
    </source>
</evidence>
<comment type="cofactor">
    <cofactor evidence="1">
        <name>FAD</name>
        <dbReference type="ChEBI" id="CHEBI:57692"/>
    </cofactor>
</comment>
<comment type="caution">
    <text evidence="17">The sequence shown here is derived from an EMBL/GenBank/DDBJ whole genome shotgun (WGS) entry which is preliminary data.</text>
</comment>
<comment type="pathway">
    <text evidence="12">Steroid metabolism; cholesterol degradation.</text>
</comment>
<evidence type="ECO:0000256" key="9">
    <source>
        <dbReference type="ARBA" id="ARBA00023221"/>
    </source>
</evidence>
<dbReference type="EMBL" id="JAVRQI010000017">
    <property type="protein sequence ID" value="MDT1064021.1"/>
    <property type="molecule type" value="Genomic_DNA"/>
</dbReference>
<keyword evidence="8" id="KW-1207">Sterol metabolism</keyword>
<keyword evidence="5" id="KW-0274">FAD</keyword>
<dbReference type="EC" id="5.3.3.1" evidence="11"/>
<evidence type="ECO:0000256" key="4">
    <source>
        <dbReference type="ARBA" id="ARBA00022630"/>
    </source>
</evidence>
<dbReference type="EC" id="1.1.3.6" evidence="13"/>
<evidence type="ECO:0000256" key="14">
    <source>
        <dbReference type="ARBA" id="ARBA00049744"/>
    </source>
</evidence>
<dbReference type="PANTHER" id="PTHR47470:SF1">
    <property type="entry name" value="FAD-DEPENDENT OXIDOREDUCTASE 2 FAD BINDING DOMAIN-CONTAINING PROTEIN"/>
    <property type="match status" value="1"/>
</dbReference>
<keyword evidence="4" id="KW-0285">Flavoprotein</keyword>
<evidence type="ECO:0000256" key="15">
    <source>
        <dbReference type="ARBA" id="ARBA00049778"/>
    </source>
</evidence>
<evidence type="ECO:0000256" key="8">
    <source>
        <dbReference type="ARBA" id="ARBA00023166"/>
    </source>
</evidence>
<keyword evidence="3" id="KW-0153">Cholesterol metabolism</keyword>
<dbReference type="InterPro" id="IPR007867">
    <property type="entry name" value="GMC_OxRtase_C"/>
</dbReference>
<dbReference type="Pfam" id="PF05199">
    <property type="entry name" value="GMC_oxred_C"/>
    <property type="match status" value="1"/>
</dbReference>
<protein>
    <recommendedName>
        <fullName evidence="14">Cholesterol oxidase</fullName>
        <ecNumber evidence="13">1.1.3.6</ecNumber>
        <ecNumber evidence="11">5.3.3.1</ecNumber>
    </recommendedName>
    <alternativeName>
        <fullName evidence="15">Cholesterol isomerase</fullName>
    </alternativeName>
</protein>
<dbReference type="Proteomes" id="UP001251085">
    <property type="component" value="Unassembled WGS sequence"/>
</dbReference>
<dbReference type="SUPFAM" id="SSF51905">
    <property type="entry name" value="FAD/NAD(P)-binding domain"/>
    <property type="match status" value="1"/>
</dbReference>
<keyword evidence="7" id="KW-0443">Lipid metabolism</keyword>
<evidence type="ECO:0000256" key="1">
    <source>
        <dbReference type="ARBA" id="ARBA00001974"/>
    </source>
</evidence>
<dbReference type="InterPro" id="IPR036188">
    <property type="entry name" value="FAD/NAD-bd_sf"/>
</dbReference>
<keyword evidence="6" id="KW-0560">Oxidoreductase</keyword>
<keyword evidence="10" id="KW-0413">Isomerase</keyword>
<dbReference type="Gene3D" id="3.50.50.60">
    <property type="entry name" value="FAD/NAD(P)-binding domain"/>
    <property type="match status" value="3"/>
</dbReference>
<sequence>MPDLPHDAALSNCGVQAGATGHRMERVAPDRRVKDAYDCDYLIVGSGFGGSVSACRLTEKGYDVAVLEQGRRWTPDNLPSTNWKLWDYLWRPGLRLKGFLNLALFKHVLILHGNAVGGGSITYAQTLLVPPDTVWKDGDWAGLDDWDKVMPRHYATAKHMLGVTRNKRPDAADWKLREMAEKAGGAETFYLTDVGVFFGDADDTTGGKEYPDPYFGGEGPARKSCNGCGGCMVGCRHDAKNTLDKNYLYLAEKRGAKVHAETRVVDIRPIGGAADGAAGYDVISEPTWGGGPQRTWRARNVIIAASSLGSQSLLFSLKEKGSLPKLPDSLGKRVRTNAESLLGIRYPGSKEDLSTGVAIGSGIYIDDHTHIEAVRYPAGSNLMSSLFTVLTGGRPGATRPLSWLSAMGKLLVTRPMAALRSILPYRFSNETVLFLVMQTLDGHLDMKWKRPWYWPFRSKLTSHGDPIPTFIPQANAFTARAAEATGGVGLSSMSEIQFNVPMTAHCMGGCGMAATPDRGVIDHQNRVFNYRNLYVIDGSMLSANLGVNPSLTITALAERAMTFIPPRGEMADASSQDTRYPGA</sequence>
<evidence type="ECO:0000256" key="3">
    <source>
        <dbReference type="ARBA" id="ARBA00022548"/>
    </source>
</evidence>
<dbReference type="RefSeq" id="WP_311761111.1">
    <property type="nucleotide sequence ID" value="NZ_JAVRQI010000017.1"/>
</dbReference>
<organism evidence="17 18">
    <name type="scientific">Paracoccus broussonetiae</name>
    <dbReference type="NCBI Taxonomy" id="3075834"/>
    <lineage>
        <taxon>Bacteria</taxon>
        <taxon>Pseudomonadati</taxon>
        <taxon>Pseudomonadota</taxon>
        <taxon>Alphaproteobacteria</taxon>
        <taxon>Rhodobacterales</taxon>
        <taxon>Paracoccaceae</taxon>
        <taxon>Paracoccus</taxon>
    </lineage>
</organism>
<keyword evidence="18" id="KW-1185">Reference proteome</keyword>
<proteinExistence type="inferred from homology"/>
<evidence type="ECO:0000256" key="13">
    <source>
        <dbReference type="ARBA" id="ARBA00049723"/>
    </source>
</evidence>
<accession>A0ABU3EIE1</accession>
<evidence type="ECO:0000313" key="17">
    <source>
        <dbReference type="EMBL" id="MDT1064021.1"/>
    </source>
</evidence>
<comment type="similarity">
    <text evidence="2">Belongs to the GMC oxidoreductase family.</text>
</comment>
<evidence type="ECO:0000313" key="18">
    <source>
        <dbReference type="Proteomes" id="UP001251085"/>
    </source>
</evidence>
<name>A0ABU3EIE1_9RHOB</name>
<evidence type="ECO:0000256" key="11">
    <source>
        <dbReference type="ARBA" id="ARBA00038856"/>
    </source>
</evidence>
<evidence type="ECO:0000256" key="6">
    <source>
        <dbReference type="ARBA" id="ARBA00023002"/>
    </source>
</evidence>
<gene>
    <name evidence="17" type="ORF">RM190_19320</name>
</gene>
<evidence type="ECO:0000256" key="10">
    <source>
        <dbReference type="ARBA" id="ARBA00023235"/>
    </source>
</evidence>